<feature type="signal peptide" evidence="2">
    <location>
        <begin position="1"/>
        <end position="25"/>
    </location>
</feature>
<sequence length="201" mass="22942">MAKERKNTAALFFTRVKLLLLTALALISFLTPNEAPIWAAEDHERADGPPSDDDEKAARTIDKDKADDSNQDKLKLDNRFDGSQFNPPSFVDTDFSGESFIDLLLKSKPKKREHKAELDDLKLLDKLDRKERHKDERDDEEYRIIFAPPPQVKPNDWLPSGVDPLWNGGFTTPPDNGAPVPYHLNGHVDIERGRPWLHHDN</sequence>
<name>A0A8J7PJD6_9BACT</name>
<dbReference type="AlphaFoldDB" id="A0A8J7PJD6"/>
<protein>
    <submittedName>
        <fullName evidence="3">Uncharacterized protein</fullName>
    </submittedName>
</protein>
<organism evidence="3 4">
    <name type="scientific">Candidatus Obscuribacter phosphatis</name>
    <dbReference type="NCBI Taxonomy" id="1906157"/>
    <lineage>
        <taxon>Bacteria</taxon>
        <taxon>Bacillati</taxon>
        <taxon>Candidatus Melainabacteria</taxon>
        <taxon>Candidatus Obscuribacterales</taxon>
        <taxon>Candidatus Obscuribacteraceae</taxon>
        <taxon>Candidatus Obscuribacter</taxon>
    </lineage>
</organism>
<feature type="region of interest" description="Disordered" evidence="1">
    <location>
        <begin position="42"/>
        <end position="81"/>
    </location>
</feature>
<reference evidence="3" key="1">
    <citation type="submission" date="2021-02" db="EMBL/GenBank/DDBJ databases">
        <title>Genome-Resolved Metagenomics of a Microbial Community Performing Photosynthetic Biological Nutrient Removal.</title>
        <authorList>
            <person name="Mcdaniel E.A."/>
        </authorList>
    </citation>
    <scope>NUCLEOTIDE SEQUENCE</scope>
    <source>
        <strain evidence="3">UWPOB_OBS1</strain>
    </source>
</reference>
<feature type="chain" id="PRO_5035322807" evidence="2">
    <location>
        <begin position="26"/>
        <end position="201"/>
    </location>
</feature>
<gene>
    <name evidence="3" type="ORF">J0M35_08600</name>
</gene>
<dbReference type="Proteomes" id="UP000664277">
    <property type="component" value="Unassembled WGS sequence"/>
</dbReference>
<proteinExistence type="predicted"/>
<evidence type="ECO:0000256" key="2">
    <source>
        <dbReference type="SAM" id="SignalP"/>
    </source>
</evidence>
<feature type="compositionally biased region" description="Basic and acidic residues" evidence="1">
    <location>
        <begin position="56"/>
        <end position="80"/>
    </location>
</feature>
<dbReference type="EMBL" id="JAFLCK010000010">
    <property type="protein sequence ID" value="MBN8660405.1"/>
    <property type="molecule type" value="Genomic_DNA"/>
</dbReference>
<evidence type="ECO:0000256" key="1">
    <source>
        <dbReference type="SAM" id="MobiDB-lite"/>
    </source>
</evidence>
<comment type="caution">
    <text evidence="3">The sequence shown here is derived from an EMBL/GenBank/DDBJ whole genome shotgun (WGS) entry which is preliminary data.</text>
</comment>
<accession>A0A8J7PJD6</accession>
<keyword evidence="2" id="KW-0732">Signal</keyword>
<evidence type="ECO:0000313" key="3">
    <source>
        <dbReference type="EMBL" id="MBN8660405.1"/>
    </source>
</evidence>
<evidence type="ECO:0000313" key="4">
    <source>
        <dbReference type="Proteomes" id="UP000664277"/>
    </source>
</evidence>